<dbReference type="Proteomes" id="UP000286974">
    <property type="component" value="Unassembled WGS sequence"/>
</dbReference>
<protein>
    <submittedName>
        <fullName evidence="2">Uncharacterized protein</fullName>
    </submittedName>
</protein>
<keyword evidence="1" id="KW-1133">Transmembrane helix</keyword>
<evidence type="ECO:0000313" key="2">
    <source>
        <dbReference type="EMBL" id="GAY73825.1"/>
    </source>
</evidence>
<feature type="transmembrane region" description="Helical" evidence="1">
    <location>
        <begin position="41"/>
        <end position="58"/>
    </location>
</feature>
<name>A0A401FN57_9LACO</name>
<comment type="caution">
    <text evidence="2">The sequence shown here is derived from an EMBL/GenBank/DDBJ whole genome shotgun (WGS) entry which is preliminary data.</text>
</comment>
<sequence length="195" mass="21872">MGVQLLDIITKLASYAMVICFGLFAYYRITNKQTNVHYGRYALVSLLIMIVFGTAFFLTPQGQRIIKTGNTSDTVLSGPAKKKKVIKNPLTAATKTYHDTNNLIFKHPTKVVLTGNNLKINVADSRDTQESLKLASAEVLMALRQANLKQISTIQINYRPLNSRQPRLKYQISTHQLINSLPQKITITDLTSYVV</sequence>
<reference evidence="2 3" key="1">
    <citation type="submission" date="2017-11" db="EMBL/GenBank/DDBJ databases">
        <title>Draft Genome Sequence of Lactobacillus curieae NBRC 111893 isolated from Koso, a Japanese sugar-Vegetable Fermented Beverage.</title>
        <authorList>
            <person name="Chiou T.Y."/>
            <person name="Oshima K."/>
            <person name="Suda W."/>
            <person name="Hattori M."/>
            <person name="Takahashi T."/>
        </authorList>
    </citation>
    <scope>NUCLEOTIDE SEQUENCE [LARGE SCALE GENOMIC DNA]</scope>
    <source>
        <strain evidence="2 3">NBRC111893</strain>
    </source>
</reference>
<feature type="transmembrane region" description="Helical" evidence="1">
    <location>
        <begin position="12"/>
        <end position="29"/>
    </location>
</feature>
<evidence type="ECO:0000256" key="1">
    <source>
        <dbReference type="SAM" id="Phobius"/>
    </source>
</evidence>
<keyword evidence="1" id="KW-0812">Transmembrane</keyword>
<keyword evidence="1" id="KW-0472">Membrane</keyword>
<accession>A0A401FN57</accession>
<keyword evidence="3" id="KW-1185">Reference proteome</keyword>
<dbReference type="AlphaFoldDB" id="A0A401FN57"/>
<dbReference type="EMBL" id="BEXA01000004">
    <property type="protein sequence ID" value="GAY73825.1"/>
    <property type="molecule type" value="Genomic_DNA"/>
</dbReference>
<gene>
    <name evidence="2" type="ORF">NBRC111893_1971</name>
</gene>
<organism evidence="2 3">
    <name type="scientific">Lentilactobacillus kosonis</name>
    <dbReference type="NCBI Taxonomy" id="2810561"/>
    <lineage>
        <taxon>Bacteria</taxon>
        <taxon>Bacillati</taxon>
        <taxon>Bacillota</taxon>
        <taxon>Bacilli</taxon>
        <taxon>Lactobacillales</taxon>
        <taxon>Lactobacillaceae</taxon>
        <taxon>Lentilactobacillus</taxon>
    </lineage>
</organism>
<dbReference type="RefSeq" id="WP_125008631.1">
    <property type="nucleotide sequence ID" value="NZ_BEXA01000004.1"/>
</dbReference>
<dbReference type="OrthoDB" id="2291497at2"/>
<evidence type="ECO:0000313" key="3">
    <source>
        <dbReference type="Proteomes" id="UP000286974"/>
    </source>
</evidence>
<proteinExistence type="predicted"/>